<sequence length="215" mass="22897">MTTQEQLLAHSGTSMPQVTDDMVQKAAELGEKYAGQVVAALENRAATGSVDIGQPTVGPYVAFDLLATTPIQFGGPPPYQPSRILAGGEPALILAFLFVNSTVDVPHGFAVPPTKQLSNRTYRVSMEQINLTAVSNGPDAHIQDVFGAPAATLTVLPFWFTAPQPGPDPILFEANFTADIVGASQPYAAFASTIVDFDSFKVLENVPVRYLVYAE</sequence>
<organism evidence="1 2">
    <name type="scientific">Paractinoplanes bogorensis</name>
    <dbReference type="NCBI Taxonomy" id="1610840"/>
    <lineage>
        <taxon>Bacteria</taxon>
        <taxon>Bacillati</taxon>
        <taxon>Actinomycetota</taxon>
        <taxon>Actinomycetes</taxon>
        <taxon>Micromonosporales</taxon>
        <taxon>Micromonosporaceae</taxon>
        <taxon>Paractinoplanes</taxon>
    </lineage>
</organism>
<evidence type="ECO:0000313" key="1">
    <source>
        <dbReference type="EMBL" id="MBU2663891.1"/>
    </source>
</evidence>
<protein>
    <submittedName>
        <fullName evidence="1">Uncharacterized protein</fullName>
    </submittedName>
</protein>
<evidence type="ECO:0000313" key="2">
    <source>
        <dbReference type="Proteomes" id="UP001519654"/>
    </source>
</evidence>
<dbReference type="RefSeq" id="WP_215785954.1">
    <property type="nucleotide sequence ID" value="NZ_JAHKKG010000003.1"/>
</dbReference>
<accession>A0ABS5YLG9</accession>
<comment type="caution">
    <text evidence="1">The sequence shown here is derived from an EMBL/GenBank/DDBJ whole genome shotgun (WGS) entry which is preliminary data.</text>
</comment>
<proteinExistence type="predicted"/>
<gene>
    <name evidence="1" type="ORF">KOI35_10360</name>
</gene>
<name>A0ABS5YLG9_9ACTN</name>
<dbReference type="Proteomes" id="UP001519654">
    <property type="component" value="Unassembled WGS sequence"/>
</dbReference>
<keyword evidence="2" id="KW-1185">Reference proteome</keyword>
<reference evidence="1 2" key="1">
    <citation type="submission" date="2021-06" db="EMBL/GenBank/DDBJ databases">
        <title>Actinoplanes lichenicola sp. nov., and Actinoplanes ovalisporus sp. nov., isolated from lichen in Thailand.</title>
        <authorList>
            <person name="Saeng-In P."/>
            <person name="Kanchanasin P."/>
            <person name="Yuki M."/>
            <person name="Kudo T."/>
            <person name="Ohkuma M."/>
            <person name="Phongsopitanun W."/>
            <person name="Tanasupawat S."/>
        </authorList>
    </citation>
    <scope>NUCLEOTIDE SEQUENCE [LARGE SCALE GENOMIC DNA]</scope>
    <source>
        <strain evidence="1 2">NBRC 110975</strain>
    </source>
</reference>
<dbReference type="EMBL" id="JAHKKG010000003">
    <property type="protein sequence ID" value="MBU2663891.1"/>
    <property type="molecule type" value="Genomic_DNA"/>
</dbReference>